<name>A0AAV5K019_9ROSI</name>
<dbReference type="Proteomes" id="UP001054252">
    <property type="component" value="Unassembled WGS sequence"/>
</dbReference>
<dbReference type="Gene3D" id="3.60.10.10">
    <property type="entry name" value="Endonuclease/exonuclease/phosphatase"/>
    <property type="match status" value="1"/>
</dbReference>
<reference evidence="2 3" key="1">
    <citation type="journal article" date="2021" name="Commun. Biol.">
        <title>The genome of Shorea leprosula (Dipterocarpaceae) highlights the ecological relevance of drought in aseasonal tropical rainforests.</title>
        <authorList>
            <person name="Ng K.K.S."/>
            <person name="Kobayashi M.J."/>
            <person name="Fawcett J.A."/>
            <person name="Hatakeyama M."/>
            <person name="Paape T."/>
            <person name="Ng C.H."/>
            <person name="Ang C.C."/>
            <person name="Tnah L.H."/>
            <person name="Lee C.T."/>
            <person name="Nishiyama T."/>
            <person name="Sese J."/>
            <person name="O'Brien M.J."/>
            <person name="Copetti D."/>
            <person name="Mohd Noor M.I."/>
            <person name="Ong R.C."/>
            <person name="Putra M."/>
            <person name="Sireger I.Z."/>
            <person name="Indrioko S."/>
            <person name="Kosugi Y."/>
            <person name="Izuno A."/>
            <person name="Isagi Y."/>
            <person name="Lee S.L."/>
            <person name="Shimizu K.K."/>
        </authorList>
    </citation>
    <scope>NUCLEOTIDE SEQUENCE [LARGE SCALE GENOMIC DNA]</scope>
    <source>
        <strain evidence="2">214</strain>
    </source>
</reference>
<dbReference type="PANTHER" id="PTHR33710">
    <property type="entry name" value="BNAC02G09200D PROTEIN"/>
    <property type="match status" value="1"/>
</dbReference>
<feature type="compositionally biased region" description="Basic residues" evidence="1">
    <location>
        <begin position="134"/>
        <end position="143"/>
    </location>
</feature>
<organism evidence="2 3">
    <name type="scientific">Rubroshorea leprosula</name>
    <dbReference type="NCBI Taxonomy" id="152421"/>
    <lineage>
        <taxon>Eukaryota</taxon>
        <taxon>Viridiplantae</taxon>
        <taxon>Streptophyta</taxon>
        <taxon>Embryophyta</taxon>
        <taxon>Tracheophyta</taxon>
        <taxon>Spermatophyta</taxon>
        <taxon>Magnoliopsida</taxon>
        <taxon>eudicotyledons</taxon>
        <taxon>Gunneridae</taxon>
        <taxon>Pentapetalae</taxon>
        <taxon>rosids</taxon>
        <taxon>malvids</taxon>
        <taxon>Malvales</taxon>
        <taxon>Dipterocarpaceae</taxon>
        <taxon>Rubroshorea</taxon>
    </lineage>
</organism>
<dbReference type="EMBL" id="BPVZ01000045">
    <property type="protein sequence ID" value="GKV16451.1"/>
    <property type="molecule type" value="Genomic_DNA"/>
</dbReference>
<dbReference type="PANTHER" id="PTHR33710:SF64">
    <property type="entry name" value="ENDONUCLEASE_EXONUCLEASE_PHOSPHATASE DOMAIN-CONTAINING PROTEIN"/>
    <property type="match status" value="1"/>
</dbReference>
<evidence type="ECO:0000313" key="2">
    <source>
        <dbReference type="EMBL" id="GKV16451.1"/>
    </source>
</evidence>
<keyword evidence="3" id="KW-1185">Reference proteome</keyword>
<proteinExistence type="predicted"/>
<dbReference type="AlphaFoldDB" id="A0AAV5K019"/>
<feature type="region of interest" description="Disordered" evidence="1">
    <location>
        <begin position="104"/>
        <end position="167"/>
    </location>
</feature>
<comment type="caution">
    <text evidence="2">The sequence shown here is derived from an EMBL/GenBank/DDBJ whole genome shotgun (WGS) entry which is preliminary data.</text>
</comment>
<dbReference type="InterPro" id="IPR036691">
    <property type="entry name" value="Endo/exonu/phosph_ase_sf"/>
</dbReference>
<evidence type="ECO:0000256" key="1">
    <source>
        <dbReference type="SAM" id="MobiDB-lite"/>
    </source>
</evidence>
<gene>
    <name evidence="2" type="ORF">SLEP1_g27091</name>
</gene>
<evidence type="ECO:0000313" key="3">
    <source>
        <dbReference type="Proteomes" id="UP001054252"/>
    </source>
</evidence>
<sequence>MNGYTPERVPDRFEKLIGSFNAYSGSGGWNHKENSKQVQIPAAETNKLDGLDAQSQVGPADSPSTGPNQVAINTHPLEPVLNLNIGIEGQKILETEQGTIAMTEKGKAEGSFRAGMESESGEISEWMKRSERVKPKKSRKRAKSSSSVYRNAKPSGAHISPRKGKGGEVRAVAMGNEEEVIQQIEKMETRDREARDIKAGGEKGANGMSGVIWNVNVIQKISLIEGDSFIDIKGLWGSDKTPIHLLNVYSSCELAKKRTLWMDLKQTIRDADGIWCLIRDFKAVRNDCERVGRGVTTTEMREFDAFIRDAGLLDLPFYGRKYTCRSISDHCLVLLKNQKVDWGPKLFRFFDTWIEKEGFKELVKDAWTKDTMQGWKRFCLKGKLKKTKAALKEWTANHIEEVESKIQNSIQTIAQLDTKNESCGLNR</sequence>
<accession>A0AAV5K019</accession>
<dbReference type="SUPFAM" id="SSF56219">
    <property type="entry name" value="DNase I-like"/>
    <property type="match status" value="1"/>
</dbReference>
<protein>
    <submittedName>
        <fullName evidence="2">Uncharacterized protein</fullName>
    </submittedName>
</protein>